<protein>
    <submittedName>
        <fullName evidence="6">ACYPI008361 protein</fullName>
    </submittedName>
</protein>
<comment type="similarity">
    <text evidence="1">Belongs to the peptidase C48 family.</text>
</comment>
<feature type="domain" description="Ubiquitin-like protease family profile" evidence="5">
    <location>
        <begin position="1"/>
        <end position="154"/>
    </location>
</feature>
<dbReference type="AlphaFoldDB" id="C4WWE0"/>
<dbReference type="GO" id="GO:0006508">
    <property type="term" value="P:proteolysis"/>
    <property type="evidence" value="ECO:0007669"/>
    <property type="project" value="UniProtKB-KW"/>
</dbReference>
<dbReference type="OrthoDB" id="8188607at2759"/>
<proteinExistence type="evidence at transcript level"/>
<dbReference type="EnsemblMetazoa" id="NM_001326673.1">
    <property type="protein sequence ID" value="NP_001313602.1"/>
    <property type="gene ID" value="LOC100570991"/>
</dbReference>
<reference evidence="6" key="1">
    <citation type="submission" date="2009-06" db="EMBL/GenBank/DDBJ databases">
        <title>A full-length cDNA resource of the pea aphid, Acyrthosiphon pisum.</title>
        <authorList>
            <person name="Shigenobu S."/>
            <person name="Nakabachi A."/>
            <person name="Richards S."/>
        </authorList>
    </citation>
    <scope>NUCLEOTIDE SEQUENCE</scope>
    <source>
        <strain evidence="6">LSR1</strain>
        <tissue evidence="6">Whole body</tissue>
    </source>
</reference>
<organism evidence="6">
    <name type="scientific">Acyrthosiphon pisum</name>
    <name type="common">Pea aphid</name>
    <dbReference type="NCBI Taxonomy" id="7029"/>
    <lineage>
        <taxon>Eukaryota</taxon>
        <taxon>Metazoa</taxon>
        <taxon>Ecdysozoa</taxon>
        <taxon>Arthropoda</taxon>
        <taxon>Hexapoda</taxon>
        <taxon>Insecta</taxon>
        <taxon>Pterygota</taxon>
        <taxon>Neoptera</taxon>
        <taxon>Paraneoptera</taxon>
        <taxon>Hemiptera</taxon>
        <taxon>Sternorrhyncha</taxon>
        <taxon>Aphidomorpha</taxon>
        <taxon>Aphidoidea</taxon>
        <taxon>Aphididae</taxon>
        <taxon>Macrosiphini</taxon>
        <taxon>Acyrthosiphon</taxon>
    </lineage>
</organism>
<accession>C4WWE0</accession>
<evidence type="ECO:0000313" key="8">
    <source>
        <dbReference type="Proteomes" id="UP000007819"/>
    </source>
</evidence>
<dbReference type="GO" id="GO:0005634">
    <property type="term" value="C:nucleus"/>
    <property type="evidence" value="ECO:0007669"/>
    <property type="project" value="TreeGrafter"/>
</dbReference>
<keyword evidence="3" id="KW-0378">Hydrolase</keyword>
<reference evidence="7" key="3">
    <citation type="submission" date="2022-06" db="UniProtKB">
        <authorList>
            <consortium name="EnsemblMetazoa"/>
        </authorList>
    </citation>
    <scope>IDENTIFICATION</scope>
</reference>
<evidence type="ECO:0000256" key="2">
    <source>
        <dbReference type="ARBA" id="ARBA00022670"/>
    </source>
</evidence>
<keyword evidence="4" id="KW-0788">Thiol protease</keyword>
<dbReference type="KEGG" id="api:100570991"/>
<evidence type="ECO:0000313" key="6">
    <source>
        <dbReference type="EMBL" id="BAH72210.1"/>
    </source>
</evidence>
<dbReference type="Gene3D" id="3.40.395.10">
    <property type="entry name" value="Adenoviral Proteinase, Chain A"/>
    <property type="match status" value="1"/>
</dbReference>
<dbReference type="Proteomes" id="UP000007819">
    <property type="component" value="Chromosome X"/>
</dbReference>
<evidence type="ECO:0000256" key="4">
    <source>
        <dbReference type="ARBA" id="ARBA00022807"/>
    </source>
</evidence>
<dbReference type="PANTHER" id="PTHR12606:SF141">
    <property type="entry name" value="GH15225P-RELATED"/>
    <property type="match status" value="1"/>
</dbReference>
<dbReference type="Pfam" id="PF02902">
    <property type="entry name" value="Peptidase_C48"/>
    <property type="match status" value="1"/>
</dbReference>
<dbReference type="InterPro" id="IPR038765">
    <property type="entry name" value="Papain-like_cys_pep_sf"/>
</dbReference>
<dbReference type="PROSITE" id="PS50600">
    <property type="entry name" value="ULP_PROTEASE"/>
    <property type="match status" value="1"/>
</dbReference>
<evidence type="ECO:0000259" key="5">
    <source>
        <dbReference type="PROSITE" id="PS50600"/>
    </source>
</evidence>
<gene>
    <name evidence="6" type="primary">ACYPI008361</name>
    <name evidence="7" type="synonym">100570991</name>
</gene>
<evidence type="ECO:0000256" key="3">
    <source>
        <dbReference type="ARBA" id="ARBA00022801"/>
    </source>
</evidence>
<dbReference type="InterPro" id="IPR003653">
    <property type="entry name" value="Peptidase_C48_C"/>
</dbReference>
<evidence type="ECO:0000313" key="7">
    <source>
        <dbReference type="EnsemblMetazoa" id="NP_001313602.1"/>
    </source>
</evidence>
<dbReference type="GO" id="GO:0016926">
    <property type="term" value="P:protein desumoylation"/>
    <property type="evidence" value="ECO:0007669"/>
    <property type="project" value="TreeGrafter"/>
</dbReference>
<keyword evidence="2" id="KW-0645">Protease</keyword>
<keyword evidence="8" id="KW-1185">Reference proteome</keyword>
<reference evidence="8" key="2">
    <citation type="submission" date="2010-06" db="EMBL/GenBank/DDBJ databases">
        <authorList>
            <person name="Jiang H."/>
            <person name="Abraham K."/>
            <person name="Ali S."/>
            <person name="Alsbrooks S.L."/>
            <person name="Anim B.N."/>
            <person name="Anosike U.S."/>
            <person name="Attaway T."/>
            <person name="Bandaranaike D.P."/>
            <person name="Battles P.K."/>
            <person name="Bell S.N."/>
            <person name="Bell A.V."/>
            <person name="Beltran B."/>
            <person name="Bickham C."/>
            <person name="Bustamante Y."/>
            <person name="Caleb T."/>
            <person name="Canada A."/>
            <person name="Cardenas V."/>
            <person name="Carter K."/>
            <person name="Chacko J."/>
            <person name="Chandrabose M.N."/>
            <person name="Chavez D."/>
            <person name="Chavez A."/>
            <person name="Chen L."/>
            <person name="Chu H.-S."/>
            <person name="Claassen K.J."/>
            <person name="Cockrell R."/>
            <person name="Collins M."/>
            <person name="Cooper J.A."/>
            <person name="Cree A."/>
            <person name="Curry S.M."/>
            <person name="Da Y."/>
            <person name="Dao M.D."/>
            <person name="Das B."/>
            <person name="Davila M.-L."/>
            <person name="Davy-Carroll L."/>
            <person name="Denson S."/>
            <person name="Dinh H."/>
            <person name="Ebong V.E."/>
            <person name="Edwards J.R."/>
            <person name="Egan A."/>
            <person name="El-Daye J."/>
            <person name="Escobedo L."/>
            <person name="Fernandez S."/>
            <person name="Fernando P.R."/>
            <person name="Flagg N."/>
            <person name="Forbes L.D."/>
            <person name="Fowler R.G."/>
            <person name="Fu Q."/>
            <person name="Gabisi R.A."/>
            <person name="Ganer J."/>
            <person name="Garbino Pronczuk A."/>
            <person name="Garcia R.M."/>
            <person name="Garner T."/>
            <person name="Garrett T.E."/>
            <person name="Gonzalez D.A."/>
            <person name="Hamid H."/>
            <person name="Hawkins E.S."/>
            <person name="Hirani K."/>
            <person name="Hogues M.E."/>
            <person name="Hollins B."/>
            <person name="Hsiao C.-H."/>
            <person name="Jabil R."/>
            <person name="James M.L."/>
            <person name="Jhangiani S.N."/>
            <person name="Johnson B."/>
            <person name="Johnson Q."/>
            <person name="Joshi V."/>
            <person name="Kalu J.B."/>
            <person name="Kam C."/>
            <person name="Kashfia A."/>
            <person name="Keebler J."/>
            <person name="Kisamo H."/>
            <person name="Kovar C.L."/>
            <person name="Lago L.A."/>
            <person name="Lai C.-Y."/>
            <person name="Laidlaw J."/>
            <person name="Lara F."/>
            <person name="Le T.-K."/>
            <person name="Lee S.L."/>
            <person name="Legall F.H."/>
            <person name="Lemon S.J."/>
            <person name="Lewis L.R."/>
            <person name="Li B."/>
            <person name="Liu Y."/>
            <person name="Liu Y.-S."/>
            <person name="Lopez J."/>
            <person name="Lozado R.J."/>
            <person name="Lu J."/>
            <person name="Madu R.C."/>
            <person name="Maheshwari M."/>
            <person name="Maheshwari R."/>
            <person name="Malloy K."/>
            <person name="Martinez E."/>
            <person name="Mathew T."/>
            <person name="Mercado I.C."/>
            <person name="Mercado C."/>
            <person name="Meyer B."/>
            <person name="Montgomery K."/>
            <person name="Morgan M.B."/>
            <person name="Munidasa M."/>
            <person name="Nazareth L.V."/>
            <person name="Nelson J."/>
            <person name="Ng B.M."/>
            <person name="Nguyen N.B."/>
            <person name="Nguyen P.Q."/>
            <person name="Nguyen T."/>
            <person name="Obregon M."/>
            <person name="Okwuonu G.O."/>
            <person name="Onwere C.G."/>
            <person name="Orozco G."/>
            <person name="Parra A."/>
            <person name="Patel S."/>
            <person name="Patil S."/>
            <person name="Perez A."/>
            <person name="Perez Y."/>
            <person name="Pham C."/>
            <person name="Primus E.L."/>
            <person name="Pu L.-L."/>
            <person name="Puazo M."/>
            <person name="Qin X."/>
            <person name="Quiroz J.B."/>
            <person name="Reese J."/>
            <person name="Richards S."/>
            <person name="Rives C.M."/>
            <person name="Robberts R."/>
            <person name="Ruiz S.J."/>
            <person name="Ruiz M.J."/>
            <person name="Santibanez J."/>
            <person name="Schneider B.W."/>
            <person name="Sisson I."/>
            <person name="Smith M."/>
            <person name="Sodergren E."/>
            <person name="Song X.-Z."/>
            <person name="Song B.B."/>
            <person name="Summersgill H."/>
            <person name="Thelus R."/>
            <person name="Thornton R.D."/>
            <person name="Trejos Z.Y."/>
            <person name="Usmani K."/>
            <person name="Vattathil S."/>
            <person name="Villasana D."/>
            <person name="Walker D.L."/>
            <person name="Wang S."/>
            <person name="Wang K."/>
            <person name="White C.S."/>
            <person name="Williams A.C."/>
            <person name="Williamson J."/>
            <person name="Wilson K."/>
            <person name="Woghiren I.O."/>
            <person name="Woodworth J.R."/>
            <person name="Worley K.C."/>
            <person name="Wright R.A."/>
            <person name="Wu W."/>
            <person name="Young L."/>
            <person name="Zhang L."/>
            <person name="Zhang J."/>
            <person name="Zhu Y."/>
            <person name="Muzny D.M."/>
            <person name="Weinstock G."/>
            <person name="Gibbs R.A."/>
        </authorList>
    </citation>
    <scope>NUCLEOTIDE SEQUENCE [LARGE SCALE GENOMIC DNA]</scope>
    <source>
        <strain evidence="8">LSR1</strain>
    </source>
</reference>
<dbReference type="PANTHER" id="PTHR12606">
    <property type="entry name" value="SENTRIN/SUMO-SPECIFIC PROTEASE"/>
    <property type="match status" value="1"/>
</dbReference>
<dbReference type="SUPFAM" id="SSF54001">
    <property type="entry name" value="Cysteine proteinases"/>
    <property type="match status" value="1"/>
</dbReference>
<dbReference type="EMBL" id="AK342013">
    <property type="protein sequence ID" value="BAH72210.1"/>
    <property type="molecule type" value="mRNA"/>
</dbReference>
<dbReference type="GO" id="GO:0016929">
    <property type="term" value="F:deSUMOylase activity"/>
    <property type="evidence" value="ECO:0007669"/>
    <property type="project" value="TreeGrafter"/>
</dbReference>
<name>C4WWE0_ACYPI</name>
<sequence>MAPHNEWYLNDCVLNSYFTLIKKHNQNVYAFDTYFYERFKISGYDSVQRWTKKVNIFSKKKVFFPINVLRFNFAHWILIVADMEKQELIYYDSLAHNYEFKIQCKIFDYLVAEHRRSWVRDLPIEDWNFVKGFNPMQSNGTDCGVFVCTIAEYLSRDAAFNFSQPNMLSFRKLIALELTSQELIKVDEEGDAFDREITRITKKFLKNNLILS</sequence>
<evidence type="ECO:0000256" key="1">
    <source>
        <dbReference type="ARBA" id="ARBA00005234"/>
    </source>
</evidence>